<evidence type="ECO:0000256" key="1">
    <source>
        <dbReference type="ARBA" id="ARBA00006315"/>
    </source>
</evidence>
<dbReference type="PANTHER" id="PTHR11060:SF0">
    <property type="entry name" value="PROTEIN MEMO1"/>
    <property type="match status" value="1"/>
</dbReference>
<dbReference type="NCBIfam" id="TIGR04336">
    <property type="entry name" value="AmmeMemoSam_B"/>
    <property type="match status" value="1"/>
</dbReference>
<protein>
    <submittedName>
        <fullName evidence="2">Protein MEMO1</fullName>
    </submittedName>
</protein>
<dbReference type="HAMAP" id="MF_00055">
    <property type="entry name" value="MEMO1"/>
    <property type="match status" value="1"/>
</dbReference>
<dbReference type="EMBL" id="LUGH01000409">
    <property type="protein sequence ID" value="OBZ85325.1"/>
    <property type="molecule type" value="Genomic_DNA"/>
</dbReference>
<comment type="similarity">
    <text evidence="1">Belongs to the MEMO1 family.</text>
</comment>
<evidence type="ECO:0000313" key="3">
    <source>
        <dbReference type="Proteomes" id="UP000093000"/>
    </source>
</evidence>
<dbReference type="OrthoDB" id="417112at2759"/>
<dbReference type="InterPro" id="IPR002737">
    <property type="entry name" value="MEMO1_fam"/>
</dbReference>
<dbReference type="AlphaFoldDB" id="A0A1C7N869"/>
<dbReference type="PANTHER" id="PTHR11060">
    <property type="entry name" value="PROTEIN MEMO1"/>
    <property type="match status" value="1"/>
</dbReference>
<evidence type="ECO:0000313" key="2">
    <source>
        <dbReference type="EMBL" id="OBZ85325.1"/>
    </source>
</evidence>
<keyword evidence="3" id="KW-1185">Reference proteome</keyword>
<sequence length="312" mass="35880">MKRAATHAGSWYTRHKDSLDHELDTYFEKADINPLKGVRAIIGPHAGLRFSGPTAAYAYKSIDTTGLKRVFILGPSHHAYIDGCSLSKCLAYKTPLGELRLDRQVIEELHQTGHFDFMSETVDHDEHSIEMHLPYVYKIFESLIDDIQIVPILVGSIRHQQEKAYGELLAPYLNDPQNLFIISSDFCHWGTRFNYTYYRPQKDQDPIRLSRHHEALSCPIHESIKDLDLEGIHLLKNLESDKFQAYLTQTRNTICGRHPIGVLMAAIDHLRQKEHLPEPEIKCVHYEQSSQCKEVKDSSVSYASIYFQFKQG</sequence>
<dbReference type="CDD" id="cd07361">
    <property type="entry name" value="MEMO_like"/>
    <property type="match status" value="1"/>
</dbReference>
<dbReference type="Pfam" id="PF01875">
    <property type="entry name" value="Memo"/>
    <property type="match status" value="1"/>
</dbReference>
<comment type="caution">
    <text evidence="2">The sequence shown here is derived from an EMBL/GenBank/DDBJ whole genome shotgun (WGS) entry which is preliminary data.</text>
</comment>
<reference evidence="2" key="1">
    <citation type="submission" date="2016-03" db="EMBL/GenBank/DDBJ databases">
        <title>Choanephora cucurbitarum.</title>
        <authorList>
            <person name="Min B."/>
            <person name="Park H."/>
            <person name="Park J.-H."/>
            <person name="Shin H.-D."/>
            <person name="Choi I.-G."/>
        </authorList>
    </citation>
    <scope>NUCLEOTIDE SEQUENCE [LARGE SCALE GENOMIC DNA]</scope>
    <source>
        <strain evidence="2">KUS-F28377</strain>
    </source>
</reference>
<dbReference type="Gene3D" id="3.40.830.10">
    <property type="entry name" value="LigB-like"/>
    <property type="match status" value="1"/>
</dbReference>
<gene>
    <name evidence="2" type="primary">memo1</name>
    <name evidence="2" type="ORF">A0J61_06625</name>
</gene>
<dbReference type="STRING" id="101091.A0A1C7N869"/>
<proteinExistence type="inferred from homology"/>
<organism evidence="2 3">
    <name type="scientific">Choanephora cucurbitarum</name>
    <dbReference type="NCBI Taxonomy" id="101091"/>
    <lineage>
        <taxon>Eukaryota</taxon>
        <taxon>Fungi</taxon>
        <taxon>Fungi incertae sedis</taxon>
        <taxon>Mucoromycota</taxon>
        <taxon>Mucoromycotina</taxon>
        <taxon>Mucoromycetes</taxon>
        <taxon>Mucorales</taxon>
        <taxon>Mucorineae</taxon>
        <taxon>Choanephoraceae</taxon>
        <taxon>Choanephoroideae</taxon>
        <taxon>Choanephora</taxon>
    </lineage>
</organism>
<dbReference type="FunCoup" id="A0A1C7N869">
    <property type="interactions" value="281"/>
</dbReference>
<dbReference type="Proteomes" id="UP000093000">
    <property type="component" value="Unassembled WGS sequence"/>
</dbReference>
<name>A0A1C7N869_9FUNG</name>
<accession>A0A1C7N869</accession>
<dbReference type="InParanoid" id="A0A1C7N869"/>